<protein>
    <submittedName>
        <fullName evidence="2">Uncharacterized protein</fullName>
    </submittedName>
</protein>
<dbReference type="KEGG" id="agf:ET445_00520"/>
<keyword evidence="3" id="KW-1185">Reference proteome</keyword>
<dbReference type="AlphaFoldDB" id="A0A4P6F917"/>
<keyword evidence="1" id="KW-0472">Membrane</keyword>
<dbReference type="Proteomes" id="UP000291259">
    <property type="component" value="Chromosome"/>
</dbReference>
<gene>
    <name evidence="2" type="ORF">ET445_00520</name>
</gene>
<feature type="transmembrane region" description="Helical" evidence="1">
    <location>
        <begin position="12"/>
        <end position="37"/>
    </location>
</feature>
<dbReference type="EMBL" id="CP035491">
    <property type="protein sequence ID" value="QAY72036.1"/>
    <property type="molecule type" value="Genomic_DNA"/>
</dbReference>
<organism evidence="2 3">
    <name type="scientific">Agromyces protaetiae</name>
    <dbReference type="NCBI Taxonomy" id="2509455"/>
    <lineage>
        <taxon>Bacteria</taxon>
        <taxon>Bacillati</taxon>
        <taxon>Actinomycetota</taxon>
        <taxon>Actinomycetes</taxon>
        <taxon>Micrococcales</taxon>
        <taxon>Microbacteriaceae</taxon>
        <taxon>Agromyces</taxon>
    </lineage>
</organism>
<evidence type="ECO:0000313" key="2">
    <source>
        <dbReference type="EMBL" id="QAY72036.1"/>
    </source>
</evidence>
<name>A0A4P6F917_9MICO</name>
<keyword evidence="1" id="KW-0812">Transmembrane</keyword>
<reference evidence="2 3" key="1">
    <citation type="submission" date="2019-01" db="EMBL/GenBank/DDBJ databases">
        <title>Genome sequencing of strain FW100M-8.</title>
        <authorList>
            <person name="Heo J."/>
            <person name="Kim S.-J."/>
            <person name="Kim J.-S."/>
            <person name="Hong S.-B."/>
            <person name="Kwon S.-W."/>
        </authorList>
    </citation>
    <scope>NUCLEOTIDE SEQUENCE [LARGE SCALE GENOMIC DNA]</scope>
    <source>
        <strain evidence="2 3">FW100M-8</strain>
    </source>
</reference>
<proteinExistence type="predicted"/>
<sequence length="73" mass="7628">MTDDSRRGEPWWYTTPFSGIATVTAMALLIGAMGFNIGEQGPGFANVGILIAAVVVIGATIASIVMSRRRDGA</sequence>
<evidence type="ECO:0000313" key="3">
    <source>
        <dbReference type="Proteomes" id="UP000291259"/>
    </source>
</evidence>
<feature type="transmembrane region" description="Helical" evidence="1">
    <location>
        <begin position="43"/>
        <end position="66"/>
    </location>
</feature>
<keyword evidence="1" id="KW-1133">Transmembrane helix</keyword>
<evidence type="ECO:0000256" key="1">
    <source>
        <dbReference type="SAM" id="Phobius"/>
    </source>
</evidence>
<dbReference type="RefSeq" id="WP_129187852.1">
    <property type="nucleotide sequence ID" value="NZ_CP035491.1"/>
</dbReference>
<accession>A0A4P6F917</accession>